<dbReference type="EMBL" id="SDMP01000016">
    <property type="protein sequence ID" value="RYR05682.1"/>
    <property type="molecule type" value="Genomic_DNA"/>
</dbReference>
<protein>
    <recommendedName>
        <fullName evidence="4">2-oxoglutarate-dependent dioxygenase DAO</fullName>
    </recommendedName>
    <alternativeName>
        <fullName evidence="5">Protein DIOXYGENASE FOR AUXIN OXIDATION</fullName>
    </alternativeName>
</protein>
<evidence type="ECO:0000256" key="2">
    <source>
        <dbReference type="ARBA" id="ARBA00023004"/>
    </source>
</evidence>
<keyword evidence="9" id="KW-1185">Reference proteome</keyword>
<dbReference type="Pfam" id="PF14226">
    <property type="entry name" value="DIOX_N"/>
    <property type="match status" value="1"/>
</dbReference>
<evidence type="ECO:0000256" key="1">
    <source>
        <dbReference type="ARBA" id="ARBA00022723"/>
    </source>
</evidence>
<dbReference type="InterPro" id="IPR044861">
    <property type="entry name" value="IPNS-like_FE2OG_OXY"/>
</dbReference>
<dbReference type="Gene3D" id="2.60.120.330">
    <property type="entry name" value="B-lactam Antibiotic, Isopenicillin N Synthase, Chain"/>
    <property type="match status" value="1"/>
</dbReference>
<evidence type="ECO:0000259" key="7">
    <source>
        <dbReference type="PROSITE" id="PS51471"/>
    </source>
</evidence>
<comment type="caution">
    <text evidence="8">The sequence shown here is derived from an EMBL/GenBank/DDBJ whole genome shotgun (WGS) entry which is preliminary data.</text>
</comment>
<dbReference type="GO" id="GO:0016491">
    <property type="term" value="F:oxidoreductase activity"/>
    <property type="evidence" value="ECO:0007669"/>
    <property type="project" value="UniProtKB-KW"/>
</dbReference>
<proteinExistence type="inferred from homology"/>
<evidence type="ECO:0000256" key="6">
    <source>
        <dbReference type="RuleBase" id="RU003682"/>
    </source>
</evidence>
<dbReference type="SUPFAM" id="SSF51197">
    <property type="entry name" value="Clavaminate synthase-like"/>
    <property type="match status" value="1"/>
</dbReference>
<keyword evidence="1 6" id="KW-0479">Metal-binding</keyword>
<evidence type="ECO:0000256" key="3">
    <source>
        <dbReference type="ARBA" id="ARBA00054658"/>
    </source>
</evidence>
<dbReference type="InterPro" id="IPR005123">
    <property type="entry name" value="Oxoglu/Fe-dep_dioxygenase_dom"/>
</dbReference>
<dbReference type="InterPro" id="IPR050231">
    <property type="entry name" value="Iron_ascorbate_oxido_reductase"/>
</dbReference>
<keyword evidence="2 6" id="KW-0408">Iron</keyword>
<evidence type="ECO:0000256" key="4">
    <source>
        <dbReference type="ARBA" id="ARBA00074102"/>
    </source>
</evidence>
<keyword evidence="6" id="KW-0560">Oxidoreductase</keyword>
<name>A0A444YUT0_ARAHY</name>
<dbReference type="AlphaFoldDB" id="A0A444YUT0"/>
<accession>A0A444YUT0</accession>
<gene>
    <name evidence="8" type="ORF">Ahy_B06g085508</name>
</gene>
<feature type="domain" description="Fe2OG dioxygenase" evidence="7">
    <location>
        <begin position="213"/>
        <end position="316"/>
    </location>
</feature>
<dbReference type="PROSITE" id="PS51471">
    <property type="entry name" value="FE2OG_OXY"/>
    <property type="match status" value="1"/>
</dbReference>
<dbReference type="Pfam" id="PF03171">
    <property type="entry name" value="2OG-FeII_Oxy"/>
    <property type="match status" value="1"/>
</dbReference>
<sequence>MREEGPSNGEKKSDDDEVGMMIPCLDFSFNNKNNNGLGSLEEWKKMMSKKVREACEKHGYFVLVCDDDDDEIVPKVLREKMVMGLKELFDLPEETKMKHQSTTKPYSSYTSDCPVIPLNQTFGVCDSHVFHVSQQFTNLMWPHGNPSFWYDFMFFFACSMLCPFMLKKTHLHETMNSISSKLLELNYMILKMIEEGYELPKHYIDIEDMLMKGTVYLRLMKYKTPSKENKKEGEIGLVTHTDKNTLTILCQNDVQGLEVQTKTGKWIQLEIPQNAYVVVVGDILKAWSNGRLHAVRHRVTMKGDKERYSFGVFTMPKDEAKIEVPPELVDANTHPLRYHPFTYGDYIKFFVSNLNENALDEFAAL</sequence>
<evidence type="ECO:0000313" key="9">
    <source>
        <dbReference type="Proteomes" id="UP000289738"/>
    </source>
</evidence>
<evidence type="ECO:0000256" key="5">
    <source>
        <dbReference type="ARBA" id="ARBA00076740"/>
    </source>
</evidence>
<dbReference type="STRING" id="3818.A0A444YUT0"/>
<evidence type="ECO:0000313" key="8">
    <source>
        <dbReference type="EMBL" id="RYR05682.1"/>
    </source>
</evidence>
<organism evidence="8 9">
    <name type="scientific">Arachis hypogaea</name>
    <name type="common">Peanut</name>
    <dbReference type="NCBI Taxonomy" id="3818"/>
    <lineage>
        <taxon>Eukaryota</taxon>
        <taxon>Viridiplantae</taxon>
        <taxon>Streptophyta</taxon>
        <taxon>Embryophyta</taxon>
        <taxon>Tracheophyta</taxon>
        <taxon>Spermatophyta</taxon>
        <taxon>Magnoliopsida</taxon>
        <taxon>eudicotyledons</taxon>
        <taxon>Gunneridae</taxon>
        <taxon>Pentapetalae</taxon>
        <taxon>rosids</taxon>
        <taxon>fabids</taxon>
        <taxon>Fabales</taxon>
        <taxon>Fabaceae</taxon>
        <taxon>Papilionoideae</taxon>
        <taxon>50 kb inversion clade</taxon>
        <taxon>dalbergioids sensu lato</taxon>
        <taxon>Dalbergieae</taxon>
        <taxon>Pterocarpus clade</taxon>
        <taxon>Arachis</taxon>
    </lineage>
</organism>
<reference evidence="8 9" key="1">
    <citation type="submission" date="2019-01" db="EMBL/GenBank/DDBJ databases">
        <title>Sequencing of cultivated peanut Arachis hypogaea provides insights into genome evolution and oil improvement.</title>
        <authorList>
            <person name="Chen X."/>
        </authorList>
    </citation>
    <scope>NUCLEOTIDE SEQUENCE [LARGE SCALE GENOMIC DNA]</scope>
    <source>
        <strain evidence="9">cv. Fuhuasheng</strain>
        <tissue evidence="8">Leaves</tissue>
    </source>
</reference>
<dbReference type="InterPro" id="IPR027443">
    <property type="entry name" value="IPNS-like_sf"/>
</dbReference>
<dbReference type="Proteomes" id="UP000289738">
    <property type="component" value="Chromosome B06"/>
</dbReference>
<dbReference type="FunFam" id="2.60.120.330:FF:000017">
    <property type="entry name" value="2-oxoglutarate-dependent dioxygenase DAO"/>
    <property type="match status" value="1"/>
</dbReference>
<dbReference type="InterPro" id="IPR026992">
    <property type="entry name" value="DIOX_N"/>
</dbReference>
<comment type="similarity">
    <text evidence="6">Belongs to the iron/ascorbate-dependent oxidoreductase family.</text>
</comment>
<dbReference type="GO" id="GO:0046872">
    <property type="term" value="F:metal ion binding"/>
    <property type="evidence" value="ECO:0007669"/>
    <property type="project" value="UniProtKB-KW"/>
</dbReference>
<comment type="function">
    <text evidence="3">2-oxoglutarate-dependent dioxygenase essential for auxin catabolism and maintenance of auxin homeostasis in reproductive organs. Catalyzes the irreversible oxidation of indole-3-acetic acid (IAA) to the biologically inactive 2-oxoindole-3-acetic acid (OxIAA).</text>
</comment>
<dbReference type="PANTHER" id="PTHR47990">
    <property type="entry name" value="2-OXOGLUTARATE (2OG) AND FE(II)-DEPENDENT OXYGENASE SUPERFAMILY PROTEIN-RELATED"/>
    <property type="match status" value="1"/>
</dbReference>